<keyword evidence="7" id="KW-0472">Membrane</keyword>
<comment type="similarity">
    <text evidence="2">Belongs to the ABC transporter superfamily.</text>
</comment>
<evidence type="ECO:0000256" key="6">
    <source>
        <dbReference type="ARBA" id="ARBA00022840"/>
    </source>
</evidence>
<dbReference type="Pfam" id="PF00005">
    <property type="entry name" value="ABC_tran"/>
    <property type="match status" value="1"/>
</dbReference>
<dbReference type="SUPFAM" id="SSF52540">
    <property type="entry name" value="P-loop containing nucleoside triphosphate hydrolases"/>
    <property type="match status" value="1"/>
</dbReference>
<dbReference type="GO" id="GO:0005524">
    <property type="term" value="F:ATP binding"/>
    <property type="evidence" value="ECO:0007669"/>
    <property type="project" value="UniProtKB-KW"/>
</dbReference>
<dbReference type="EMBL" id="VLTB01000149">
    <property type="protein sequence ID" value="NDR91403.1"/>
    <property type="molecule type" value="Genomic_DNA"/>
</dbReference>
<dbReference type="PANTHER" id="PTHR43297">
    <property type="entry name" value="OLIGOPEPTIDE TRANSPORT ATP-BINDING PROTEIN APPD"/>
    <property type="match status" value="1"/>
</dbReference>
<reference evidence="9 10" key="1">
    <citation type="journal article" date="2020" name="Int. J. Nanomedicine">
        <title>Consequences Of Long-Term Bacteria's Exposure To Silver Nanoformulations With Different PhysicoChemical Properties.</title>
        <authorList>
            <person name="Kedziora A."/>
            <person name="Wernecki M."/>
            <person name="Korzekwa K."/>
            <person name="Speruda M."/>
            <person name="Gerasymchuk Y."/>
            <person name="Lukowiak A."/>
            <person name="Bugla-Ploskonska G."/>
        </authorList>
    </citation>
    <scope>NUCLEOTIDE SEQUENCE [LARGE SCALE GENOMIC DNA]</scope>
    <source>
        <strain evidence="9 10">ATCC 11230</strain>
    </source>
</reference>
<dbReference type="Proteomes" id="UP000471490">
    <property type="component" value="Unassembled WGS sequence"/>
</dbReference>
<dbReference type="InterPro" id="IPR027417">
    <property type="entry name" value="P-loop_NTPase"/>
</dbReference>
<comment type="caution">
    <text evidence="9">The sequence shown here is derived from an EMBL/GenBank/DDBJ whole genome shotgun (WGS) entry which is preliminary data.</text>
</comment>
<evidence type="ECO:0000313" key="9">
    <source>
        <dbReference type="EMBL" id="NDR91403.1"/>
    </source>
</evidence>
<dbReference type="InterPro" id="IPR003439">
    <property type="entry name" value="ABC_transporter-like_ATP-bd"/>
</dbReference>
<name>A0A6N9S705_ECOLX</name>
<sequence>MTQPVLDIQQLHLSFPGFNGDVHALNNVSLQINRGEIVGLVGESGSGKSVTAMLIMRLLQTGSYCVHRGQISLLGDDVLNAREKQLRQWRGARVAMIFQEPMTALNPTRRIGLQMMDVIRHHQPISRREARAKAIALLEEMQIPDAVEVMSRYPFELSGGMRQRVMIALA</sequence>
<feature type="non-terminal residue" evidence="9">
    <location>
        <position position="170"/>
    </location>
</feature>
<keyword evidence="5" id="KW-0547">Nucleotide-binding</keyword>
<keyword evidence="6 9" id="KW-0067">ATP-binding</keyword>
<dbReference type="RefSeq" id="WP_163436593.1">
    <property type="nucleotide sequence ID" value="NZ_VLTB01000149.1"/>
</dbReference>
<evidence type="ECO:0000256" key="2">
    <source>
        <dbReference type="ARBA" id="ARBA00005417"/>
    </source>
</evidence>
<evidence type="ECO:0000256" key="5">
    <source>
        <dbReference type="ARBA" id="ARBA00022741"/>
    </source>
</evidence>
<comment type="subcellular location">
    <subcellularLocation>
        <location evidence="1">Cell inner membrane</location>
        <topology evidence="1">Peripheral membrane protein</topology>
    </subcellularLocation>
</comment>
<evidence type="ECO:0000313" key="10">
    <source>
        <dbReference type="Proteomes" id="UP000471490"/>
    </source>
</evidence>
<evidence type="ECO:0000259" key="8">
    <source>
        <dbReference type="SMART" id="SM00382"/>
    </source>
</evidence>
<proteinExistence type="inferred from homology"/>
<dbReference type="Gene3D" id="3.40.50.300">
    <property type="entry name" value="P-loop containing nucleotide triphosphate hydrolases"/>
    <property type="match status" value="1"/>
</dbReference>
<evidence type="ECO:0000256" key="4">
    <source>
        <dbReference type="ARBA" id="ARBA00022475"/>
    </source>
</evidence>
<feature type="domain" description="AAA+ ATPase" evidence="8">
    <location>
        <begin position="34"/>
        <end position="145"/>
    </location>
</feature>
<dbReference type="InterPro" id="IPR050388">
    <property type="entry name" value="ABC_Ni/Peptide_Import"/>
</dbReference>
<dbReference type="SMART" id="SM00382">
    <property type="entry name" value="AAA"/>
    <property type="match status" value="1"/>
</dbReference>
<gene>
    <name evidence="9" type="ORF">FPI65_08925</name>
</gene>
<dbReference type="GO" id="GO:0016887">
    <property type="term" value="F:ATP hydrolysis activity"/>
    <property type="evidence" value="ECO:0007669"/>
    <property type="project" value="InterPro"/>
</dbReference>
<dbReference type="AlphaFoldDB" id="A0A6N9S705"/>
<evidence type="ECO:0000256" key="3">
    <source>
        <dbReference type="ARBA" id="ARBA00022448"/>
    </source>
</evidence>
<organism evidence="9 10">
    <name type="scientific">Escherichia coli</name>
    <dbReference type="NCBI Taxonomy" id="562"/>
    <lineage>
        <taxon>Bacteria</taxon>
        <taxon>Pseudomonadati</taxon>
        <taxon>Pseudomonadota</taxon>
        <taxon>Gammaproteobacteria</taxon>
        <taxon>Enterobacterales</taxon>
        <taxon>Enterobacteriaceae</taxon>
        <taxon>Escherichia</taxon>
    </lineage>
</organism>
<dbReference type="PANTHER" id="PTHR43297:SF7">
    <property type="entry name" value="D,D-DIPEPTIDE TRANSPORT ATP-BINDING PROTEIN DDPD-RELATED"/>
    <property type="match status" value="1"/>
</dbReference>
<dbReference type="InterPro" id="IPR003593">
    <property type="entry name" value="AAA+_ATPase"/>
</dbReference>
<evidence type="ECO:0000256" key="7">
    <source>
        <dbReference type="ARBA" id="ARBA00023136"/>
    </source>
</evidence>
<evidence type="ECO:0000256" key="1">
    <source>
        <dbReference type="ARBA" id="ARBA00004417"/>
    </source>
</evidence>
<keyword evidence="4" id="KW-1003">Cell membrane</keyword>
<keyword evidence="3" id="KW-0813">Transport</keyword>
<accession>A0A6N9S705</accession>
<protein>
    <submittedName>
        <fullName evidence="9">ABC transporter ATP-binding protein</fullName>
    </submittedName>
</protein>
<dbReference type="GO" id="GO:0005886">
    <property type="term" value="C:plasma membrane"/>
    <property type="evidence" value="ECO:0007669"/>
    <property type="project" value="UniProtKB-SubCell"/>
</dbReference>